<keyword evidence="1" id="KW-0479">Metal-binding</keyword>
<evidence type="ECO:0000256" key="3">
    <source>
        <dbReference type="ARBA" id="ARBA00022771"/>
    </source>
</evidence>
<feature type="transmembrane region" description="Helical" evidence="6">
    <location>
        <begin position="590"/>
        <end position="611"/>
    </location>
</feature>
<dbReference type="GO" id="GO:0008270">
    <property type="term" value="F:zinc ion binding"/>
    <property type="evidence" value="ECO:0007669"/>
    <property type="project" value="UniProtKB-KW"/>
</dbReference>
<dbReference type="CDD" id="cd00063">
    <property type="entry name" value="FN3"/>
    <property type="match status" value="3"/>
</dbReference>
<evidence type="ECO:0000313" key="9">
    <source>
        <dbReference type="EMBL" id="KAK3575830.1"/>
    </source>
</evidence>
<dbReference type="Pfam" id="PF00041">
    <property type="entry name" value="fn3"/>
    <property type="match status" value="3"/>
</dbReference>
<dbReference type="Pfam" id="PF00097">
    <property type="entry name" value="zf-C3HC4"/>
    <property type="match status" value="1"/>
</dbReference>
<reference evidence="9" key="1">
    <citation type="journal article" date="2021" name="Genome Biol. Evol.">
        <title>A High-Quality Reference Genome for a Parasitic Bivalve with Doubly Uniparental Inheritance (Bivalvia: Unionida).</title>
        <authorList>
            <person name="Smith C.H."/>
        </authorList>
    </citation>
    <scope>NUCLEOTIDE SEQUENCE</scope>
    <source>
        <strain evidence="9">CHS0354</strain>
    </source>
</reference>
<keyword evidence="6" id="KW-1133">Transmembrane helix</keyword>
<dbReference type="InterPro" id="IPR013083">
    <property type="entry name" value="Znf_RING/FYVE/PHD"/>
</dbReference>
<dbReference type="InterPro" id="IPR018957">
    <property type="entry name" value="Znf_C3HC4_RING-type"/>
</dbReference>
<dbReference type="InterPro" id="IPR050964">
    <property type="entry name" value="Striated_Muscle_Regulatory"/>
</dbReference>
<sequence length="713" mass="81031">MDDRNTLLKNTCSICLDFYENPKILQCFHTFCAKCIQDIIQSKGKLGKIHCPLCRTVIQVPRNGVEGFQTNFYIHETPLRAKPLCTVATSCHDCISPVPGETYHVVLSCCEFGTDFKKCVVTVHYTIPGMCPPPFLKVKPGGNCIELTWTGPVNNGGSPIIEYAAMMVMPDMKTCEIYRGDIPSCKVDGLNFGRRYMFAVRAHNIVGFGPWSDSLEVITESGPPEEPKDLAIEEISHNSVVLIWKEPHCSGSNITGYSIVVYKGVKLMQSLLVEATKSTCRNKIINLDAATRYTFSVQAVNKIGNGKFCESKSCLTMSDKPSPVMYIAAEVYFTCINLRWTAPRSNGCRIIQYEICLNNSRKIKVPNKEKFRIENLKSGTLYNISIRAVNSVGFSDVGNTLAVQTLARTASKSFQARTHFKTSQDLCFSNMLNEERTCNIYLSGSKSLKSDAFDAYSCDTCDNPSISLLEKYEIDGLHRVHEKPSYSILSTMKSSLWKPSMLWKETTSPENRLRRQMDEVVEELLQESLGFKIVELNILNIMCYVILLSLGVTRFEVDISEMILRFCFFYSLVLFLPEAFIFTYSDLMTFVKAVMVIYLLNVIMTELGSLLRKYNSVKHYHQIMLLRRKLSIGWGTRRTPVSIPWTMTSEMIDGELYKVTFHSDFYYCKELSVRITDQSGLLFHKDTHSLVKSEFKRRLMNKLIHLNVDYVPL</sequence>
<dbReference type="PANTHER" id="PTHR13817">
    <property type="entry name" value="TITIN"/>
    <property type="match status" value="1"/>
</dbReference>
<evidence type="ECO:0000259" key="8">
    <source>
        <dbReference type="PROSITE" id="PS50853"/>
    </source>
</evidence>
<dbReference type="InterPro" id="IPR017907">
    <property type="entry name" value="Znf_RING_CS"/>
</dbReference>
<dbReference type="Gene3D" id="2.60.40.10">
    <property type="entry name" value="Immunoglobulins"/>
    <property type="match status" value="3"/>
</dbReference>
<dbReference type="PANTHER" id="PTHR13817:SF73">
    <property type="entry name" value="FIBRONECTIN TYPE-III DOMAIN-CONTAINING PROTEIN"/>
    <property type="match status" value="1"/>
</dbReference>
<dbReference type="InterPro" id="IPR036116">
    <property type="entry name" value="FN3_sf"/>
</dbReference>
<feature type="transmembrane region" description="Helical" evidence="6">
    <location>
        <begin position="529"/>
        <end position="550"/>
    </location>
</feature>
<evidence type="ECO:0000256" key="2">
    <source>
        <dbReference type="ARBA" id="ARBA00022737"/>
    </source>
</evidence>
<keyword evidence="6" id="KW-0472">Membrane</keyword>
<evidence type="ECO:0000259" key="7">
    <source>
        <dbReference type="PROSITE" id="PS50089"/>
    </source>
</evidence>
<dbReference type="InterPro" id="IPR003961">
    <property type="entry name" value="FN3_dom"/>
</dbReference>
<keyword evidence="6" id="KW-0812">Transmembrane</keyword>
<dbReference type="EMBL" id="JAEAOA010000967">
    <property type="protein sequence ID" value="KAK3575830.1"/>
    <property type="molecule type" value="Genomic_DNA"/>
</dbReference>
<name>A0AAE0RME6_9BIVA</name>
<evidence type="ECO:0000256" key="1">
    <source>
        <dbReference type="ARBA" id="ARBA00022723"/>
    </source>
</evidence>
<dbReference type="InterPro" id="IPR013783">
    <property type="entry name" value="Ig-like_fold"/>
</dbReference>
<gene>
    <name evidence="9" type="ORF">CHS0354_015582</name>
</gene>
<keyword evidence="10" id="KW-1185">Reference proteome</keyword>
<dbReference type="Gene3D" id="3.30.40.10">
    <property type="entry name" value="Zinc/RING finger domain, C3HC4 (zinc finger)"/>
    <property type="match status" value="1"/>
</dbReference>
<dbReference type="InterPro" id="IPR001841">
    <property type="entry name" value="Znf_RING"/>
</dbReference>
<dbReference type="SMART" id="SM00060">
    <property type="entry name" value="FN3"/>
    <property type="match status" value="3"/>
</dbReference>
<evidence type="ECO:0000256" key="4">
    <source>
        <dbReference type="ARBA" id="ARBA00022833"/>
    </source>
</evidence>
<dbReference type="AlphaFoldDB" id="A0AAE0RME6"/>
<feature type="domain" description="RING-type" evidence="7">
    <location>
        <begin position="12"/>
        <end position="55"/>
    </location>
</feature>
<reference evidence="9" key="2">
    <citation type="journal article" date="2021" name="Genome Biol. Evol.">
        <title>Developing a high-quality reference genome for a parasitic bivalve with doubly uniparental inheritance (Bivalvia: Unionida).</title>
        <authorList>
            <person name="Smith C.H."/>
        </authorList>
    </citation>
    <scope>NUCLEOTIDE SEQUENCE</scope>
    <source>
        <strain evidence="9">CHS0354</strain>
        <tissue evidence="9">Mantle</tissue>
    </source>
</reference>
<feature type="domain" description="Fibronectin type-III" evidence="8">
    <location>
        <begin position="132"/>
        <end position="222"/>
    </location>
</feature>
<evidence type="ECO:0000256" key="6">
    <source>
        <dbReference type="SAM" id="Phobius"/>
    </source>
</evidence>
<feature type="domain" description="Fibronectin type-III" evidence="8">
    <location>
        <begin position="223"/>
        <end position="319"/>
    </location>
</feature>
<dbReference type="PROSITE" id="PS00518">
    <property type="entry name" value="ZF_RING_1"/>
    <property type="match status" value="1"/>
</dbReference>
<keyword evidence="4" id="KW-0862">Zinc</keyword>
<dbReference type="PROSITE" id="PS50089">
    <property type="entry name" value="ZF_RING_2"/>
    <property type="match status" value="1"/>
</dbReference>
<comment type="caution">
    <text evidence="9">The sequence shown here is derived from an EMBL/GenBank/DDBJ whole genome shotgun (WGS) entry which is preliminary data.</text>
</comment>
<evidence type="ECO:0000313" key="10">
    <source>
        <dbReference type="Proteomes" id="UP001195483"/>
    </source>
</evidence>
<dbReference type="SUPFAM" id="SSF57850">
    <property type="entry name" value="RING/U-box"/>
    <property type="match status" value="1"/>
</dbReference>
<feature type="domain" description="Fibronectin type-III" evidence="8">
    <location>
        <begin position="320"/>
        <end position="408"/>
    </location>
</feature>
<accession>A0AAE0RME6</accession>
<keyword evidence="3 5" id="KW-0863">Zinc-finger</keyword>
<dbReference type="SMART" id="SM00184">
    <property type="entry name" value="RING"/>
    <property type="match status" value="1"/>
</dbReference>
<organism evidence="9 10">
    <name type="scientific">Potamilus streckersoni</name>
    <dbReference type="NCBI Taxonomy" id="2493646"/>
    <lineage>
        <taxon>Eukaryota</taxon>
        <taxon>Metazoa</taxon>
        <taxon>Spiralia</taxon>
        <taxon>Lophotrochozoa</taxon>
        <taxon>Mollusca</taxon>
        <taxon>Bivalvia</taxon>
        <taxon>Autobranchia</taxon>
        <taxon>Heteroconchia</taxon>
        <taxon>Palaeoheterodonta</taxon>
        <taxon>Unionida</taxon>
        <taxon>Unionoidea</taxon>
        <taxon>Unionidae</taxon>
        <taxon>Ambleminae</taxon>
        <taxon>Lampsilini</taxon>
        <taxon>Potamilus</taxon>
    </lineage>
</organism>
<dbReference type="SUPFAM" id="SSF49265">
    <property type="entry name" value="Fibronectin type III"/>
    <property type="match status" value="2"/>
</dbReference>
<dbReference type="Proteomes" id="UP001195483">
    <property type="component" value="Unassembled WGS sequence"/>
</dbReference>
<reference evidence="9" key="3">
    <citation type="submission" date="2023-05" db="EMBL/GenBank/DDBJ databases">
        <authorList>
            <person name="Smith C.H."/>
        </authorList>
    </citation>
    <scope>NUCLEOTIDE SEQUENCE</scope>
    <source>
        <strain evidence="9">CHS0354</strain>
        <tissue evidence="9">Mantle</tissue>
    </source>
</reference>
<feature type="transmembrane region" description="Helical" evidence="6">
    <location>
        <begin position="562"/>
        <end position="584"/>
    </location>
</feature>
<protein>
    <submittedName>
        <fullName evidence="9">Uncharacterized protein</fullName>
    </submittedName>
</protein>
<evidence type="ECO:0000256" key="5">
    <source>
        <dbReference type="PROSITE-ProRule" id="PRU00175"/>
    </source>
</evidence>
<keyword evidence="2" id="KW-0677">Repeat</keyword>
<proteinExistence type="predicted"/>
<dbReference type="PROSITE" id="PS50853">
    <property type="entry name" value="FN3"/>
    <property type="match status" value="3"/>
</dbReference>